<keyword evidence="1" id="KW-0812">Transmembrane</keyword>
<dbReference type="EMBL" id="CM000880">
    <property type="protein sequence ID" value="PNT74425.1"/>
    <property type="molecule type" value="Genomic_DNA"/>
</dbReference>
<evidence type="ECO:0000313" key="4">
    <source>
        <dbReference type="Proteomes" id="UP000008810"/>
    </source>
</evidence>
<name>A0A2K2DJH3_BRADI</name>
<keyword evidence="1" id="KW-1133">Transmembrane helix</keyword>
<sequence>MVFEVDLLLVQLLKATSRFHCWILMMMNCLLILMVLSSYQGALFVLKMMGGWESLLENGVGDLGAIWFAAEKSQRITHHMRVKKFSLWLEVTVAWSFSNPCAGSNLECVWFVLVAGSVDICTLTSRVPVRCDGINVAVTILK</sequence>
<reference evidence="2 3" key="1">
    <citation type="journal article" date="2010" name="Nature">
        <title>Genome sequencing and analysis of the model grass Brachypodium distachyon.</title>
        <authorList>
            <consortium name="International Brachypodium Initiative"/>
        </authorList>
    </citation>
    <scope>NUCLEOTIDE SEQUENCE [LARGE SCALE GENOMIC DNA]</scope>
    <source>
        <strain evidence="2 3">Bd21</strain>
    </source>
</reference>
<accession>A0A2K2DJH3</accession>
<keyword evidence="1" id="KW-0472">Membrane</keyword>
<evidence type="ECO:0000313" key="3">
    <source>
        <dbReference type="EnsemblPlants" id="PNT74425"/>
    </source>
</evidence>
<proteinExistence type="predicted"/>
<evidence type="ECO:0000256" key="1">
    <source>
        <dbReference type="SAM" id="Phobius"/>
    </source>
</evidence>
<dbReference type="Proteomes" id="UP000008810">
    <property type="component" value="Chromosome 1"/>
</dbReference>
<protein>
    <submittedName>
        <fullName evidence="2 3">Uncharacterized protein</fullName>
    </submittedName>
</protein>
<evidence type="ECO:0000313" key="2">
    <source>
        <dbReference type="EMBL" id="PNT74425.1"/>
    </source>
</evidence>
<reference evidence="2" key="2">
    <citation type="submission" date="2017-06" db="EMBL/GenBank/DDBJ databases">
        <title>WGS assembly of Brachypodium distachyon.</title>
        <authorList>
            <consortium name="The International Brachypodium Initiative"/>
            <person name="Lucas S."/>
            <person name="Harmon-Smith M."/>
            <person name="Lail K."/>
            <person name="Tice H."/>
            <person name="Grimwood J."/>
            <person name="Bruce D."/>
            <person name="Barry K."/>
            <person name="Shu S."/>
            <person name="Lindquist E."/>
            <person name="Wang M."/>
            <person name="Pitluck S."/>
            <person name="Vogel J.P."/>
            <person name="Garvin D.F."/>
            <person name="Mockler T.C."/>
            <person name="Schmutz J."/>
            <person name="Rokhsar D."/>
            <person name="Bevan M.W."/>
        </authorList>
    </citation>
    <scope>NUCLEOTIDE SEQUENCE</scope>
    <source>
        <strain evidence="2">Bd21</strain>
    </source>
</reference>
<dbReference type="Gramene" id="PNT74425">
    <property type="protein sequence ID" value="PNT74425"/>
    <property type="gene ID" value="BRADI_1g14558v3"/>
</dbReference>
<gene>
    <name evidence="2" type="ORF">BRADI_1g14558v3</name>
</gene>
<feature type="transmembrane region" description="Helical" evidence="1">
    <location>
        <begin position="22"/>
        <end position="46"/>
    </location>
</feature>
<dbReference type="EnsemblPlants" id="PNT74425">
    <property type="protein sequence ID" value="PNT74425"/>
    <property type="gene ID" value="BRADI_1g14558v3"/>
</dbReference>
<keyword evidence="4" id="KW-1185">Reference proteome</keyword>
<organism evidence="2">
    <name type="scientific">Brachypodium distachyon</name>
    <name type="common">Purple false brome</name>
    <name type="synonym">Trachynia distachya</name>
    <dbReference type="NCBI Taxonomy" id="15368"/>
    <lineage>
        <taxon>Eukaryota</taxon>
        <taxon>Viridiplantae</taxon>
        <taxon>Streptophyta</taxon>
        <taxon>Embryophyta</taxon>
        <taxon>Tracheophyta</taxon>
        <taxon>Spermatophyta</taxon>
        <taxon>Magnoliopsida</taxon>
        <taxon>Liliopsida</taxon>
        <taxon>Poales</taxon>
        <taxon>Poaceae</taxon>
        <taxon>BOP clade</taxon>
        <taxon>Pooideae</taxon>
        <taxon>Stipodae</taxon>
        <taxon>Brachypodieae</taxon>
        <taxon>Brachypodium</taxon>
    </lineage>
</organism>
<dbReference type="AlphaFoldDB" id="A0A2K2DJH3"/>
<dbReference type="InParanoid" id="A0A2K2DJH3"/>
<reference evidence="3" key="3">
    <citation type="submission" date="2018-08" db="UniProtKB">
        <authorList>
            <consortium name="EnsemblPlants"/>
        </authorList>
    </citation>
    <scope>IDENTIFICATION</scope>
    <source>
        <strain evidence="3">cv. Bd21</strain>
    </source>
</reference>